<protein>
    <submittedName>
        <fullName evidence="2">CACTA en-spm transposon protein</fullName>
    </submittedName>
</protein>
<feature type="region of interest" description="Disordered" evidence="1">
    <location>
        <begin position="271"/>
        <end position="291"/>
    </location>
</feature>
<proteinExistence type="predicted"/>
<sequence length="291" mass="33107">MASGTTSGIRRSLDTLLVRRNGVGSNAKSPTPLVIRQERHRKKRNLPTFLCCVGSSPINSMFQTNEEKLKEKLSAIEEEKPRFLAVVALIVVSCRCPSPDVCRHIFLVEGVTQFLEFAKFHIDAYGRLRCPCKRCVMSSSYPCNNFLEMDTMFLKFANNLDNLTGGSSSVGDNSANGRIPMTTVPGMEKPIYPHAVRFSQAIGVYVRKTFSVRCLKWADVGREYTEVVKTDLQRFFVFDFNDQAMNRFVEHQMLNTFKEFQGDCHRHFKKYSDPEKARANPPNLLVGRDED</sequence>
<evidence type="ECO:0000256" key="1">
    <source>
        <dbReference type="SAM" id="MobiDB-lite"/>
    </source>
</evidence>
<organism evidence="2 3">
    <name type="scientific">Cucumis melo var. makuwa</name>
    <name type="common">Oriental melon</name>
    <dbReference type="NCBI Taxonomy" id="1194695"/>
    <lineage>
        <taxon>Eukaryota</taxon>
        <taxon>Viridiplantae</taxon>
        <taxon>Streptophyta</taxon>
        <taxon>Embryophyta</taxon>
        <taxon>Tracheophyta</taxon>
        <taxon>Spermatophyta</taxon>
        <taxon>Magnoliopsida</taxon>
        <taxon>eudicotyledons</taxon>
        <taxon>Gunneridae</taxon>
        <taxon>Pentapetalae</taxon>
        <taxon>rosids</taxon>
        <taxon>fabids</taxon>
        <taxon>Cucurbitales</taxon>
        <taxon>Cucurbitaceae</taxon>
        <taxon>Benincaseae</taxon>
        <taxon>Cucumis</taxon>
    </lineage>
</organism>
<comment type="caution">
    <text evidence="2">The sequence shown here is derived from an EMBL/GenBank/DDBJ whole genome shotgun (WGS) entry which is preliminary data.</text>
</comment>
<reference evidence="2 3" key="1">
    <citation type="submission" date="2019-08" db="EMBL/GenBank/DDBJ databases">
        <title>Draft genome sequences of two oriental melons (Cucumis melo L. var makuwa).</title>
        <authorList>
            <person name="Kwon S.-Y."/>
        </authorList>
    </citation>
    <scope>NUCLEOTIDE SEQUENCE [LARGE SCALE GENOMIC DNA]</scope>
    <source>
        <strain evidence="3">cv. SW 3</strain>
        <tissue evidence="2">Leaf</tissue>
    </source>
</reference>
<accession>A0A5A7T037</accession>
<dbReference type="EMBL" id="SSTE01020233">
    <property type="protein sequence ID" value="KAA0034937.1"/>
    <property type="molecule type" value="Genomic_DNA"/>
</dbReference>
<evidence type="ECO:0000313" key="3">
    <source>
        <dbReference type="Proteomes" id="UP000321393"/>
    </source>
</evidence>
<evidence type="ECO:0000313" key="2">
    <source>
        <dbReference type="EMBL" id="KAA0034937.1"/>
    </source>
</evidence>
<gene>
    <name evidence="2" type="ORF">E6C27_scaffold103G00700</name>
</gene>
<name>A0A5A7T037_CUCMM</name>
<dbReference type="AlphaFoldDB" id="A0A5A7T037"/>
<dbReference type="Proteomes" id="UP000321393">
    <property type="component" value="Unassembled WGS sequence"/>
</dbReference>